<evidence type="ECO:0000313" key="4">
    <source>
        <dbReference type="Proteomes" id="UP000288805"/>
    </source>
</evidence>
<dbReference type="SMART" id="SM00657">
    <property type="entry name" value="RPOL4c"/>
    <property type="match status" value="1"/>
</dbReference>
<feature type="transmembrane region" description="Helical" evidence="1">
    <location>
        <begin position="199"/>
        <end position="220"/>
    </location>
</feature>
<organism evidence="3 4">
    <name type="scientific">Vitis vinifera</name>
    <name type="common">Grape</name>
    <dbReference type="NCBI Taxonomy" id="29760"/>
    <lineage>
        <taxon>Eukaryota</taxon>
        <taxon>Viridiplantae</taxon>
        <taxon>Streptophyta</taxon>
        <taxon>Embryophyta</taxon>
        <taxon>Tracheophyta</taxon>
        <taxon>Spermatophyta</taxon>
        <taxon>Magnoliopsida</taxon>
        <taxon>eudicotyledons</taxon>
        <taxon>Gunneridae</taxon>
        <taxon>Pentapetalae</taxon>
        <taxon>rosids</taxon>
        <taxon>Vitales</taxon>
        <taxon>Vitaceae</taxon>
        <taxon>Viteae</taxon>
        <taxon>Vitis</taxon>
    </lineage>
</organism>
<gene>
    <name evidence="3" type="ORF">CK203_068872</name>
</gene>
<reference evidence="3 4" key="1">
    <citation type="journal article" date="2018" name="PLoS Genet.">
        <title>Population sequencing reveals clonal diversity and ancestral inbreeding in the grapevine cultivar Chardonnay.</title>
        <authorList>
            <person name="Roach M.J."/>
            <person name="Johnson D.L."/>
            <person name="Bohlmann J."/>
            <person name="van Vuuren H.J."/>
            <person name="Jones S.J."/>
            <person name="Pretorius I.S."/>
            <person name="Schmidt S.A."/>
            <person name="Borneman A.R."/>
        </authorList>
    </citation>
    <scope>NUCLEOTIDE SEQUENCE [LARGE SCALE GENOMIC DNA]</scope>
    <source>
        <strain evidence="4">cv. Chardonnay</strain>
        <tissue evidence="3">Leaf</tissue>
    </source>
</reference>
<dbReference type="EMBL" id="QGNW01001166">
    <property type="protein sequence ID" value="RVW52613.1"/>
    <property type="molecule type" value="Genomic_DNA"/>
</dbReference>
<evidence type="ECO:0000313" key="3">
    <source>
        <dbReference type="EMBL" id="RVW52613.1"/>
    </source>
</evidence>
<name>A0A438EY20_VITVI</name>
<dbReference type="PANTHER" id="PTHR15561:SF0">
    <property type="entry name" value="DNA-DIRECTED RNA POLYMERASE III SUBUNIT RPC9"/>
    <property type="match status" value="1"/>
</dbReference>
<dbReference type="GO" id="GO:0005666">
    <property type="term" value="C:RNA polymerase III complex"/>
    <property type="evidence" value="ECO:0007669"/>
    <property type="project" value="InterPro"/>
</dbReference>
<accession>A0A438EY20</accession>
<proteinExistence type="predicted"/>
<keyword evidence="1" id="KW-1133">Transmembrane helix</keyword>
<dbReference type="InterPro" id="IPR006590">
    <property type="entry name" value="RNA_pol_Rpb4/RPC9_core"/>
</dbReference>
<sequence length="270" mass="29363">MKFLINTGASLLRPCVPRIHVAAKWTHVLNQDRCLVQSSLQKLSGQGPSSPCGRLSEILGGDLPPTLSFRSTGGGYPDRGARHVSLFWGVRAELLRIAICVMCPTLESPNGVAPDSEARHVSSGGGKKKANAGVLTNFEVLDFLRYRGAAKDPTWVIAPIAASEFKAYDYLVESAACNKTTEILNITNMKPTSPAEIDLGTFLGMLLLVVVILVPLMLNIKIIEECEKQMGEEIEDLVEIVMTVLPPPQTQMNLEEEVGVDQKKLLKGIK</sequence>
<evidence type="ECO:0000259" key="2">
    <source>
        <dbReference type="SMART" id="SM00657"/>
    </source>
</evidence>
<evidence type="ECO:0000256" key="1">
    <source>
        <dbReference type="SAM" id="Phobius"/>
    </source>
</evidence>
<dbReference type="GO" id="GO:0006384">
    <property type="term" value="P:transcription initiation at RNA polymerase III promoter"/>
    <property type="evidence" value="ECO:0007669"/>
    <property type="project" value="InterPro"/>
</dbReference>
<protein>
    <recommendedName>
        <fullName evidence="2">RNA polymerase Rpb4/RPC9 core domain-containing protein</fullName>
    </recommendedName>
</protein>
<keyword evidence="1" id="KW-0812">Transmembrane</keyword>
<dbReference type="PANTHER" id="PTHR15561">
    <property type="entry name" value="CALCITONIN GENE-RELATED PEPTIDE-RECEPTOR COMPONENT PROTEIN"/>
    <property type="match status" value="1"/>
</dbReference>
<dbReference type="InterPro" id="IPR038846">
    <property type="entry name" value="RPC9"/>
</dbReference>
<feature type="domain" description="RNA polymerase Rpb4/RPC9 core" evidence="2">
    <location>
        <begin position="127"/>
        <end position="248"/>
    </location>
</feature>
<dbReference type="Proteomes" id="UP000288805">
    <property type="component" value="Unassembled WGS sequence"/>
</dbReference>
<keyword evidence="1" id="KW-0472">Membrane</keyword>
<comment type="caution">
    <text evidence="3">The sequence shown here is derived from an EMBL/GenBank/DDBJ whole genome shotgun (WGS) entry which is preliminary data.</text>
</comment>
<dbReference type="AlphaFoldDB" id="A0A438EY20"/>